<comment type="caution">
    <text evidence="1">The sequence shown here is derived from an EMBL/GenBank/DDBJ whole genome shotgun (WGS) entry which is preliminary data.</text>
</comment>
<protein>
    <submittedName>
        <fullName evidence="1">Uncharacterized protein</fullName>
    </submittedName>
</protein>
<sequence length="120" mass="13217">MAVSQVSTGKQYLGHLHPVNAKETLVHGHQARLTHSSQHLLGVQQFWQVGEVQCFTAGCDGAGRDQHHLSFFSHQCRKLTRQIHQMWGGKFFAAAGEGGGADLDDNALRRGHNLLPDKPI</sequence>
<dbReference type="AlphaFoldDB" id="A0A645H4D8"/>
<accession>A0A645H4D8</accession>
<evidence type="ECO:0000313" key="1">
    <source>
        <dbReference type="EMBL" id="MPN33885.1"/>
    </source>
</evidence>
<reference evidence="1" key="1">
    <citation type="submission" date="2019-08" db="EMBL/GenBank/DDBJ databases">
        <authorList>
            <person name="Kucharzyk K."/>
            <person name="Murdoch R.W."/>
            <person name="Higgins S."/>
            <person name="Loffler F."/>
        </authorList>
    </citation>
    <scope>NUCLEOTIDE SEQUENCE</scope>
</reference>
<organism evidence="1">
    <name type="scientific">bioreactor metagenome</name>
    <dbReference type="NCBI Taxonomy" id="1076179"/>
    <lineage>
        <taxon>unclassified sequences</taxon>
        <taxon>metagenomes</taxon>
        <taxon>ecological metagenomes</taxon>
    </lineage>
</organism>
<name>A0A645H4D8_9ZZZZ</name>
<proteinExistence type="predicted"/>
<dbReference type="EMBL" id="VSSQ01086609">
    <property type="protein sequence ID" value="MPN33885.1"/>
    <property type="molecule type" value="Genomic_DNA"/>
</dbReference>
<gene>
    <name evidence="1" type="ORF">SDC9_181377</name>
</gene>